<evidence type="ECO:0000256" key="1">
    <source>
        <dbReference type="ARBA" id="ARBA00022741"/>
    </source>
</evidence>
<feature type="domain" description="Carboxyltransferase" evidence="5">
    <location>
        <begin position="240"/>
        <end position="499"/>
    </location>
</feature>
<dbReference type="InterPro" id="IPR029000">
    <property type="entry name" value="Cyclophilin-like_dom_sf"/>
</dbReference>
<reference evidence="7" key="1">
    <citation type="submission" date="2011-02" db="EMBL/GenBank/DDBJ databases">
        <title>The complete sequence of plasmid3 of Deinococcus proteolyticus DSM 20540.</title>
        <authorList>
            <consortium name="US DOE Joint Genome Institute (JGI-PGF)"/>
            <person name="Lucas S."/>
            <person name="Copeland A."/>
            <person name="Lapidus A."/>
            <person name="Bruce D."/>
            <person name="Goodwin L."/>
            <person name="Pitluck S."/>
            <person name="Kyrpides N."/>
            <person name="Mavromatis K."/>
            <person name="Pagani I."/>
            <person name="Ivanova N."/>
            <person name="Ovchinnikova G."/>
            <person name="Zeytun A."/>
            <person name="Detter J.C."/>
            <person name="Han C."/>
            <person name="Land M."/>
            <person name="Hauser L."/>
            <person name="Markowitz V."/>
            <person name="Cheng J.-F."/>
            <person name="Hugenholtz P."/>
            <person name="Woyke T."/>
            <person name="Wu D."/>
            <person name="Pukall R."/>
            <person name="Steenblock K."/>
            <person name="Brambilla E."/>
            <person name="Klenk H.-P."/>
            <person name="Eisen J.A."/>
        </authorList>
    </citation>
    <scope>NUCLEOTIDE SEQUENCE [LARGE SCALE GENOMIC DNA]</scope>
    <source>
        <strain evidence="7">ATCC 35074 / DSM 20540 / JCM 6276 / NBRC 101906 / NCIMB 13154 / VKM Ac-1939 / CCM 2703 / MRP</strain>
        <plasmid evidence="7">Plasmid pDEIPR03</plasmid>
    </source>
</reference>
<dbReference type="SUPFAM" id="SSF160467">
    <property type="entry name" value="PH0987 N-terminal domain-like"/>
    <property type="match status" value="1"/>
</dbReference>
<keyword evidence="1" id="KW-0547">Nucleotide-binding</keyword>
<dbReference type="Gene3D" id="2.40.100.10">
    <property type="entry name" value="Cyclophilin-like"/>
    <property type="match status" value="2"/>
</dbReference>
<evidence type="ECO:0000259" key="5">
    <source>
        <dbReference type="SMART" id="SM00797"/>
    </source>
</evidence>
<keyword evidence="3" id="KW-0067">ATP-binding</keyword>
<dbReference type="HOGENOM" id="CLU_028967_5_1_0"/>
<name>F0RQS6_DEIPM</name>
<keyword evidence="2" id="KW-0378">Hydrolase</keyword>
<proteinExistence type="predicted"/>
<dbReference type="PANTHER" id="PTHR34698:SF2">
    <property type="entry name" value="5-OXOPROLINASE SUBUNIT B"/>
    <property type="match status" value="1"/>
</dbReference>
<dbReference type="KEGG" id="dpt:Deipr_2518"/>
<sequence length="499" mass="53343">MHAHYWRNTEPERLPALAAALLSSGLPGLLDAVPAYGSLYVEFDERALPLETLTSWLAGWTPSSSADAGRLVDIPVCYDGEDLAAAAEFSGLSTEQVAQRHSEQTYQVRALGFVAGFPFMETTPPELQLPRRAAPRAKVPAHSLAVAGAQTGIYPVEAPGGWNLLGRTLQAAYDPHREPPFLVQPGDRVRFVAQPAGAPLLPPVQPLDLLPEHPQWPALQVGQPGALSLVMDRGRFRAGRFGLVRSGPLDPEAAALANDLLGNRPDAPLLELHLRGPELEALRACSLAVTGLGLTALVNGQPQPPYSAFTVQPGQRVSFRPSGRGRVTYLALQGGLETGTFMGSASTDLKGGLGRPLRRGQLLGSAQPAAPLRCKRQFLPWWVRRMEAAQEPLQLRLLPAAAGEATESALLGQVYRIRDLDRMGARLDGPTVPGGEITSEGSPVGTVQLPPGGQPIILLNDKGTLGGYRRGGRVHPDDLPRLVQSLPGREVRFVADGIF</sequence>
<organism evidence="6 7">
    <name type="scientific">Deinococcus proteolyticus (strain ATCC 35074 / DSM 20540 / JCM 6276 / NBRC 101906 / NCIMB 13154 / VKM Ac-1939 / CCM 2703 / MRP)</name>
    <dbReference type="NCBI Taxonomy" id="693977"/>
    <lineage>
        <taxon>Bacteria</taxon>
        <taxon>Thermotogati</taxon>
        <taxon>Deinococcota</taxon>
        <taxon>Deinococci</taxon>
        <taxon>Deinococcales</taxon>
        <taxon>Deinococcaceae</taxon>
        <taxon>Deinococcus</taxon>
    </lineage>
</organism>
<dbReference type="OrthoDB" id="9782422at2"/>
<feature type="domain" description="Carboxyltransferase" evidence="4">
    <location>
        <begin position="9"/>
        <end position="183"/>
    </location>
</feature>
<dbReference type="Pfam" id="PF02682">
    <property type="entry name" value="CT_C_D"/>
    <property type="match status" value="1"/>
</dbReference>
<evidence type="ECO:0008006" key="8">
    <source>
        <dbReference type="Google" id="ProtNLM"/>
    </source>
</evidence>
<dbReference type="GO" id="GO:0005524">
    <property type="term" value="F:ATP binding"/>
    <property type="evidence" value="ECO:0007669"/>
    <property type="project" value="UniProtKB-KW"/>
</dbReference>
<keyword evidence="6" id="KW-0614">Plasmid</keyword>
<dbReference type="SUPFAM" id="SSF50891">
    <property type="entry name" value="Cyclophilin-like"/>
    <property type="match status" value="1"/>
</dbReference>
<dbReference type="GO" id="GO:0016787">
    <property type="term" value="F:hydrolase activity"/>
    <property type="evidence" value="ECO:0007669"/>
    <property type="project" value="UniProtKB-KW"/>
</dbReference>
<dbReference type="InterPro" id="IPR003833">
    <property type="entry name" value="CT_C_D"/>
</dbReference>
<accession>F0RQS6</accession>
<evidence type="ECO:0000313" key="7">
    <source>
        <dbReference type="Proteomes" id="UP000007718"/>
    </source>
</evidence>
<geneLocation type="plasmid" evidence="6 7">
    <name>pDEIPR03</name>
</geneLocation>
<evidence type="ECO:0000256" key="2">
    <source>
        <dbReference type="ARBA" id="ARBA00022801"/>
    </source>
</evidence>
<dbReference type="PANTHER" id="PTHR34698">
    <property type="entry name" value="5-OXOPROLINASE SUBUNIT B"/>
    <property type="match status" value="1"/>
</dbReference>
<dbReference type="AlphaFoldDB" id="F0RQS6"/>
<dbReference type="Proteomes" id="UP000007718">
    <property type="component" value="Plasmid pDEIPR03"/>
</dbReference>
<dbReference type="InterPro" id="IPR010016">
    <property type="entry name" value="PxpB"/>
</dbReference>
<dbReference type="Pfam" id="PF02626">
    <property type="entry name" value="CT_A_B"/>
    <property type="match status" value="1"/>
</dbReference>
<dbReference type="NCBIfam" id="TIGR00370">
    <property type="entry name" value="5-oxoprolinase subunit PxpB"/>
    <property type="match status" value="1"/>
</dbReference>
<dbReference type="EMBL" id="CP002539">
    <property type="protein sequence ID" value="ADY27635.1"/>
    <property type="molecule type" value="Genomic_DNA"/>
</dbReference>
<dbReference type="eggNOG" id="COG2049">
    <property type="taxonomic scope" value="Bacteria"/>
</dbReference>
<gene>
    <name evidence="6" type="ordered locus">Deipr_2518</name>
</gene>
<dbReference type="Gene3D" id="3.30.1360.40">
    <property type="match status" value="1"/>
</dbReference>
<protein>
    <recommendedName>
        <fullName evidence="8">Urea carboxylase</fullName>
    </recommendedName>
</protein>
<dbReference type="InterPro" id="IPR003778">
    <property type="entry name" value="CT_A_B"/>
</dbReference>
<dbReference type="SMART" id="SM00797">
    <property type="entry name" value="AHS2"/>
    <property type="match status" value="1"/>
</dbReference>
<evidence type="ECO:0000259" key="4">
    <source>
        <dbReference type="SMART" id="SM00796"/>
    </source>
</evidence>
<dbReference type="eggNOG" id="COG1984">
    <property type="taxonomic scope" value="Bacteria"/>
</dbReference>
<dbReference type="SMART" id="SM00796">
    <property type="entry name" value="AHS1"/>
    <property type="match status" value="1"/>
</dbReference>
<keyword evidence="7" id="KW-1185">Reference proteome</keyword>
<evidence type="ECO:0000313" key="6">
    <source>
        <dbReference type="EMBL" id="ADY27635.1"/>
    </source>
</evidence>
<evidence type="ECO:0000256" key="3">
    <source>
        <dbReference type="ARBA" id="ARBA00022840"/>
    </source>
</evidence>
<reference evidence="6 7" key="2">
    <citation type="journal article" date="2012" name="Stand. Genomic Sci.">
        <title>Complete genome sequence of the orange-red pigmented, radioresistant Deinococcus proteolyticus type strain (MRP(T)).</title>
        <authorList>
            <person name="Copeland A."/>
            <person name="Zeytun A."/>
            <person name="Yassawong M."/>
            <person name="Nolan M."/>
            <person name="Lucas S."/>
            <person name="Hammon N."/>
            <person name="Deshpande S."/>
            <person name="Cheng J.F."/>
            <person name="Han C."/>
            <person name="Tapia R."/>
            <person name="Goodwin L.A."/>
            <person name="Pitluck S."/>
            <person name="Mavromatis K."/>
            <person name="Liolios K."/>
            <person name="Pagani I."/>
            <person name="Ivanova N."/>
            <person name="Mikhailova N."/>
            <person name="Pati A."/>
            <person name="Chen A."/>
            <person name="Palaniappan K."/>
            <person name="Land M."/>
            <person name="Hauser L."/>
            <person name="Jeffries C.D."/>
            <person name="Brambilla E.M."/>
            <person name="Rohde M."/>
            <person name="Sikorski J."/>
            <person name="Pukall R."/>
            <person name="Goker M."/>
            <person name="Detter J.C."/>
            <person name="Woyke T."/>
            <person name="Bristow J."/>
            <person name="Eisen J.A."/>
            <person name="Markowitz V."/>
            <person name="Hugenholtz P."/>
            <person name="Kyrpides N.C."/>
            <person name="Klenk H.P."/>
            <person name="Lapidus A."/>
        </authorList>
    </citation>
    <scope>NUCLEOTIDE SEQUENCE [LARGE SCALE GENOMIC DNA]</scope>
    <source>
        <strain evidence="7">ATCC 35074 / DSM 20540 / JCM 6276 / NBRC 101906 / NCIMB 13154 / VKM Ac-1939 / CCM 2703 / MRP</strain>
        <plasmid evidence="7">Plasmid pDEIPR03</plasmid>
    </source>
</reference>